<dbReference type="FunFam" id="2.60.40.650:FF:000002">
    <property type="entry name" value="sulfite oxidase"/>
    <property type="match status" value="1"/>
</dbReference>
<evidence type="ECO:0000256" key="9">
    <source>
        <dbReference type="ARBA" id="ARBA00023004"/>
    </source>
</evidence>
<dbReference type="GO" id="GO:0020037">
    <property type="term" value="F:heme binding"/>
    <property type="evidence" value="ECO:0007669"/>
    <property type="project" value="InterPro"/>
</dbReference>
<dbReference type="OrthoDB" id="10051395at2759"/>
<dbReference type="PANTHER" id="PTHR19372:SF7">
    <property type="entry name" value="SULFITE OXIDASE, MITOCHONDRIAL"/>
    <property type="match status" value="1"/>
</dbReference>
<protein>
    <recommendedName>
        <fullName evidence="10">Sulfite oxidase</fullName>
        <ecNumber evidence="4">1.8.3.1</ecNumber>
    </recommendedName>
</protein>
<dbReference type="GO" id="GO:0005739">
    <property type="term" value="C:mitochondrion"/>
    <property type="evidence" value="ECO:0007669"/>
    <property type="project" value="TreeGrafter"/>
</dbReference>
<dbReference type="GO" id="GO:0006790">
    <property type="term" value="P:sulfur compound metabolic process"/>
    <property type="evidence" value="ECO:0007669"/>
    <property type="project" value="UniProtKB-UniPathway"/>
</dbReference>
<proteinExistence type="predicted"/>
<keyword evidence="8" id="KW-0560">Oxidoreductase</keyword>
<comment type="pathway">
    <text evidence="2">Sulfur metabolism.</text>
</comment>
<dbReference type="Gene3D" id="3.10.120.10">
    <property type="entry name" value="Cytochrome b5-like heme/steroid binding domain"/>
    <property type="match status" value="1"/>
</dbReference>
<dbReference type="Pfam" id="PF03404">
    <property type="entry name" value="Mo-co_dimer"/>
    <property type="match status" value="1"/>
</dbReference>
<dbReference type="InterPro" id="IPR014756">
    <property type="entry name" value="Ig_E-set"/>
</dbReference>
<organism evidence="13 14">
    <name type="scientific">Bugula neritina</name>
    <name type="common">Brown bryozoan</name>
    <name type="synonym">Sertularia neritina</name>
    <dbReference type="NCBI Taxonomy" id="10212"/>
    <lineage>
        <taxon>Eukaryota</taxon>
        <taxon>Metazoa</taxon>
        <taxon>Spiralia</taxon>
        <taxon>Lophotrochozoa</taxon>
        <taxon>Bryozoa</taxon>
        <taxon>Gymnolaemata</taxon>
        <taxon>Cheilostomatida</taxon>
        <taxon>Flustrina</taxon>
        <taxon>Buguloidea</taxon>
        <taxon>Bugulidae</taxon>
        <taxon>Bugula</taxon>
    </lineage>
</organism>
<evidence type="ECO:0000256" key="1">
    <source>
        <dbReference type="ARBA" id="ARBA00001924"/>
    </source>
</evidence>
<dbReference type="GO" id="GO:0043546">
    <property type="term" value="F:molybdopterin cofactor binding"/>
    <property type="evidence" value="ECO:0007669"/>
    <property type="project" value="TreeGrafter"/>
</dbReference>
<dbReference type="PANTHER" id="PTHR19372">
    <property type="entry name" value="SULFITE REDUCTASE"/>
    <property type="match status" value="1"/>
</dbReference>
<dbReference type="GO" id="GO:0030151">
    <property type="term" value="F:molybdenum ion binding"/>
    <property type="evidence" value="ECO:0007669"/>
    <property type="project" value="InterPro"/>
</dbReference>
<evidence type="ECO:0000256" key="2">
    <source>
        <dbReference type="ARBA" id="ARBA00004678"/>
    </source>
</evidence>
<evidence type="ECO:0000256" key="5">
    <source>
        <dbReference type="ARBA" id="ARBA00022505"/>
    </source>
</evidence>
<dbReference type="EC" id="1.8.3.1" evidence="4"/>
<comment type="cofactor">
    <cofactor evidence="1">
        <name>Mo-molybdopterin</name>
        <dbReference type="ChEBI" id="CHEBI:71302"/>
    </cofactor>
</comment>
<evidence type="ECO:0000256" key="4">
    <source>
        <dbReference type="ARBA" id="ARBA00012505"/>
    </source>
</evidence>
<dbReference type="InterPro" id="IPR008335">
    <property type="entry name" value="Mopterin_OxRdtase_euk"/>
</dbReference>
<evidence type="ECO:0000313" key="13">
    <source>
        <dbReference type="EMBL" id="KAF6025354.1"/>
    </source>
</evidence>
<dbReference type="SUPFAM" id="SSF56524">
    <property type="entry name" value="Oxidoreductase molybdopterin-binding domain"/>
    <property type="match status" value="1"/>
</dbReference>
<dbReference type="InterPro" id="IPR036400">
    <property type="entry name" value="Cyt_B5-like_heme/steroid_sf"/>
</dbReference>
<dbReference type="SUPFAM" id="SSF55856">
    <property type="entry name" value="Cytochrome b5-like heme/steroid binding domain"/>
    <property type="match status" value="1"/>
</dbReference>
<dbReference type="AlphaFoldDB" id="A0A7J7JIA6"/>
<evidence type="ECO:0000256" key="7">
    <source>
        <dbReference type="ARBA" id="ARBA00022723"/>
    </source>
</evidence>
<dbReference type="PROSITE" id="PS00191">
    <property type="entry name" value="CYTOCHROME_B5_1"/>
    <property type="match status" value="1"/>
</dbReference>
<evidence type="ECO:0000313" key="14">
    <source>
        <dbReference type="Proteomes" id="UP000593567"/>
    </source>
</evidence>
<evidence type="ECO:0000256" key="10">
    <source>
        <dbReference type="ARBA" id="ARBA00070338"/>
    </source>
</evidence>
<keyword evidence="14" id="KW-1185">Reference proteome</keyword>
<sequence>MYRNLSRSLQTLHVCLLPKKGFTLPKTSVLNTLRPTSLSSSSRCLSTNSGFESEGSNQSRKSINYAAYASATGILAAGVAFVTWCVNKQEVAHCKQKRTPGSSVDKLPTYTTEDVRKHNSLKSRIWVTYKNGVYDVTDFVASHPGGDKIFLAAGKSLEPFFELYGIHKTKEVMEIVESLRIGNIYDTKPIKIEDAYKNDPERSMALTVNSEKPFNAEPPLSLLADTFLTPNSLFFVRNHLPVPVVDDKMLKTYQLEASVFDKQDTKPKHVKSLTLSDIKRLPKFEMDATMQCAGNRRKEMSQVKEVKGLSWNCGSISTAKWTGARLTDILKAMGFKDEDFNKKYIQFEGLDVDPTGTPYGSSIAMEKALDPNQCIMVAYEMNGLHTSKKLIIKFMILNYYNVLRTSAADHGFPLRLIIPGVVGARNVKWLKKIVLSDEESHSHWQRKDYKCFNPSVDFNTCDFDTAYAVQETPVQSVISEPSASSSVSADDGYVTVRGYAFSGGGRGIARVDLSLDGGETWLNAELDNNGQSPYKSWAWTLWEATVPIPKNKKKLDLVCKAVDSSHNVQPERIEGIWNLRGLLNNSWHRVSVKVEG</sequence>
<dbReference type="Proteomes" id="UP000593567">
    <property type="component" value="Unassembled WGS sequence"/>
</dbReference>
<evidence type="ECO:0000256" key="3">
    <source>
        <dbReference type="ARBA" id="ARBA00004971"/>
    </source>
</evidence>
<comment type="caution">
    <text evidence="13">The sequence shown here is derived from an EMBL/GenBank/DDBJ whole genome shotgun (WGS) entry which is preliminary data.</text>
</comment>
<reference evidence="13" key="1">
    <citation type="submission" date="2020-06" db="EMBL/GenBank/DDBJ databases">
        <title>Draft genome of Bugula neritina, a colonial animal packing powerful symbionts and potential medicines.</title>
        <authorList>
            <person name="Rayko M."/>
        </authorList>
    </citation>
    <scope>NUCLEOTIDE SEQUENCE [LARGE SCALE GENOMIC DNA]</scope>
    <source>
        <strain evidence="13">Kwan_BN1</strain>
    </source>
</reference>
<dbReference type="CDD" id="cd02111">
    <property type="entry name" value="eukary_SO_Moco"/>
    <property type="match status" value="1"/>
</dbReference>
<keyword evidence="5" id="KW-0500">Molybdenum</keyword>
<keyword evidence="9" id="KW-0408">Iron</keyword>
<dbReference type="FunFam" id="3.10.120.10:FF:000007">
    <property type="entry name" value="Sulfite oxidase, mitochondrial"/>
    <property type="match status" value="1"/>
</dbReference>
<dbReference type="Pfam" id="PF00173">
    <property type="entry name" value="Cyt-b5"/>
    <property type="match status" value="1"/>
</dbReference>
<dbReference type="InterPro" id="IPR005066">
    <property type="entry name" value="MoCF_OxRdtse_dimer"/>
</dbReference>
<dbReference type="GO" id="GO:0008482">
    <property type="term" value="F:sulfite oxidase activity"/>
    <property type="evidence" value="ECO:0007669"/>
    <property type="project" value="UniProtKB-EC"/>
</dbReference>
<evidence type="ECO:0000256" key="8">
    <source>
        <dbReference type="ARBA" id="ARBA00023002"/>
    </source>
</evidence>
<name>A0A7J7JIA6_BUGNE</name>
<dbReference type="Gene3D" id="3.90.420.10">
    <property type="entry name" value="Oxidoreductase, molybdopterin-binding domain"/>
    <property type="match status" value="1"/>
</dbReference>
<dbReference type="InterPro" id="IPR018506">
    <property type="entry name" value="Cyt_B5_heme-BS"/>
</dbReference>
<feature type="domain" description="Cytochrome b5 heme-binding" evidence="12">
    <location>
        <begin position="107"/>
        <end position="185"/>
    </location>
</feature>
<evidence type="ECO:0000259" key="12">
    <source>
        <dbReference type="PROSITE" id="PS50255"/>
    </source>
</evidence>
<dbReference type="UniPathway" id="UPA00096"/>
<keyword evidence="7" id="KW-0479">Metal-binding</keyword>
<dbReference type="SUPFAM" id="SSF81296">
    <property type="entry name" value="E set domains"/>
    <property type="match status" value="1"/>
</dbReference>
<dbReference type="InterPro" id="IPR036374">
    <property type="entry name" value="OxRdtase_Mopterin-bd_sf"/>
</dbReference>
<gene>
    <name evidence="13" type="ORF">EB796_016341</name>
</gene>
<feature type="region of interest" description="Disordered" evidence="11">
    <location>
        <begin position="38"/>
        <end position="57"/>
    </location>
</feature>
<evidence type="ECO:0000256" key="6">
    <source>
        <dbReference type="ARBA" id="ARBA00022617"/>
    </source>
</evidence>
<dbReference type="PRINTS" id="PR00407">
    <property type="entry name" value="EUMOPTERIN"/>
</dbReference>
<dbReference type="Gene3D" id="2.60.40.650">
    <property type="match status" value="1"/>
</dbReference>
<dbReference type="SMART" id="SM01117">
    <property type="entry name" value="Cyt-b5"/>
    <property type="match status" value="1"/>
</dbReference>
<dbReference type="Pfam" id="PF00174">
    <property type="entry name" value="Oxidored_molyb"/>
    <property type="match status" value="2"/>
</dbReference>
<feature type="compositionally biased region" description="Low complexity" evidence="11">
    <location>
        <begin position="38"/>
        <end position="49"/>
    </location>
</feature>
<accession>A0A7J7JIA6</accession>
<dbReference type="EMBL" id="VXIV02002468">
    <property type="protein sequence ID" value="KAF6025354.1"/>
    <property type="molecule type" value="Genomic_DNA"/>
</dbReference>
<dbReference type="PROSITE" id="PS50255">
    <property type="entry name" value="CYTOCHROME_B5_2"/>
    <property type="match status" value="1"/>
</dbReference>
<dbReference type="InterPro" id="IPR001199">
    <property type="entry name" value="Cyt_B5-like_heme/steroid-bd"/>
</dbReference>
<dbReference type="InterPro" id="IPR000572">
    <property type="entry name" value="OxRdtase_Mopterin-bd_dom"/>
</dbReference>
<evidence type="ECO:0000256" key="11">
    <source>
        <dbReference type="SAM" id="MobiDB-lite"/>
    </source>
</evidence>
<comment type="pathway">
    <text evidence="3">Energy metabolism; sulfur metabolism.</text>
</comment>
<keyword evidence="6" id="KW-0349">Heme</keyword>